<keyword evidence="3" id="KW-0378">Hydrolase</keyword>
<evidence type="ECO:0000313" key="9">
    <source>
        <dbReference type="Proteomes" id="UP000657177"/>
    </source>
</evidence>
<keyword evidence="5" id="KW-0482">Metalloprotease</keyword>
<dbReference type="PANTHER" id="PTHR43690">
    <property type="entry name" value="NARDILYSIN"/>
    <property type="match status" value="1"/>
</dbReference>
<keyword evidence="4" id="KW-0862">Zinc</keyword>
<evidence type="ECO:0000256" key="5">
    <source>
        <dbReference type="ARBA" id="ARBA00023049"/>
    </source>
</evidence>
<evidence type="ECO:0000256" key="3">
    <source>
        <dbReference type="ARBA" id="ARBA00022801"/>
    </source>
</evidence>
<evidence type="ECO:0000259" key="6">
    <source>
        <dbReference type="Pfam" id="PF00675"/>
    </source>
</evidence>
<dbReference type="GO" id="GO:0046872">
    <property type="term" value="F:metal ion binding"/>
    <property type="evidence" value="ECO:0007669"/>
    <property type="project" value="InterPro"/>
</dbReference>
<protein>
    <submittedName>
        <fullName evidence="8">Insulinase family protein</fullName>
    </submittedName>
</protein>
<evidence type="ECO:0000256" key="4">
    <source>
        <dbReference type="ARBA" id="ARBA00022833"/>
    </source>
</evidence>
<dbReference type="PANTHER" id="PTHR43690:SF17">
    <property type="entry name" value="PROTEIN YHJJ"/>
    <property type="match status" value="1"/>
</dbReference>
<organism evidence="8 9">
    <name type="scientific">Capillibacterium thermochitinicola</name>
    <dbReference type="NCBI Taxonomy" id="2699427"/>
    <lineage>
        <taxon>Bacteria</taxon>
        <taxon>Bacillati</taxon>
        <taxon>Bacillota</taxon>
        <taxon>Capillibacterium</taxon>
    </lineage>
</organism>
<keyword evidence="2" id="KW-0645">Protease</keyword>
<dbReference type="Pfam" id="PF00675">
    <property type="entry name" value="Peptidase_M16"/>
    <property type="match status" value="1"/>
</dbReference>
<evidence type="ECO:0000313" key="8">
    <source>
        <dbReference type="EMBL" id="MBA2132602.1"/>
    </source>
</evidence>
<evidence type="ECO:0000259" key="7">
    <source>
        <dbReference type="Pfam" id="PF05193"/>
    </source>
</evidence>
<dbReference type="EMBL" id="JAAKDE010000005">
    <property type="protein sequence ID" value="MBA2132602.1"/>
    <property type="molecule type" value="Genomic_DNA"/>
</dbReference>
<gene>
    <name evidence="8" type="ORF">G5B42_03470</name>
</gene>
<accession>A0A8J6LRX0</accession>
<evidence type="ECO:0000256" key="1">
    <source>
        <dbReference type="ARBA" id="ARBA00007261"/>
    </source>
</evidence>
<dbReference type="InterPro" id="IPR050626">
    <property type="entry name" value="Peptidase_M16"/>
</dbReference>
<comment type="similarity">
    <text evidence="1">Belongs to the peptidase M16 family.</text>
</comment>
<dbReference type="InterPro" id="IPR007863">
    <property type="entry name" value="Peptidase_M16_C"/>
</dbReference>
<keyword evidence="9" id="KW-1185">Reference proteome</keyword>
<dbReference type="Gene3D" id="3.30.830.10">
    <property type="entry name" value="Metalloenzyme, LuxS/M16 peptidase-like"/>
    <property type="match status" value="1"/>
</dbReference>
<dbReference type="Pfam" id="PF05193">
    <property type="entry name" value="Peptidase_M16_C"/>
    <property type="match status" value="1"/>
</dbReference>
<sequence>MRSFWKIRACLLLIIVTLLSPIVLGAEGDFTEQTFPNGIRFVYRQIPKAKKVAARIIVPVGFLHEPQEHLEITHLVEHLVFRGNGEVTLSDSPDLTDKKGNTYNAFTTLNRTEYVLESTPENLTEALSFFMDLILHPAFDPSDIEKEKKIVTIERAMRSTPGNVFLTYLNHLTQNQLDSKIHAIDRQTLLAFHHQYYSTDQLTVIITGNFNKDEIAGYLASLPKPDKETARKNHLRPTSPLDKDIILEDYLPGEKYRLLFGINLKKMKGKDLVIAKTLPYILTFESRQYDYVTNRPLDYDIYLFTLGEDFYLIFEYKDVQEEYTPEISKWHERNIKRYYNYLKAKDFSQFTKALSTSLEKTLKLTESSPILLNEYYAKLIFEPTTISKADLATIKRLSSNDLKKFVENYLADQTYHKVVIKAN</sequence>
<dbReference type="GO" id="GO:0008237">
    <property type="term" value="F:metallopeptidase activity"/>
    <property type="evidence" value="ECO:0007669"/>
    <property type="project" value="UniProtKB-KW"/>
</dbReference>
<comment type="caution">
    <text evidence="8">The sequence shown here is derived from an EMBL/GenBank/DDBJ whole genome shotgun (WGS) entry which is preliminary data.</text>
</comment>
<dbReference type="AlphaFoldDB" id="A0A8J6LRX0"/>
<proteinExistence type="inferred from homology"/>
<feature type="domain" description="Peptidase M16 C-terminal" evidence="7">
    <location>
        <begin position="184"/>
        <end position="314"/>
    </location>
</feature>
<dbReference type="InterPro" id="IPR011249">
    <property type="entry name" value="Metalloenz_LuxS/M16"/>
</dbReference>
<name>A0A8J6LRX0_9FIRM</name>
<feature type="domain" description="Peptidase M16 N-terminal" evidence="6">
    <location>
        <begin position="40"/>
        <end position="157"/>
    </location>
</feature>
<dbReference type="RefSeq" id="WP_181339055.1">
    <property type="nucleotide sequence ID" value="NZ_JAAKDE010000005.1"/>
</dbReference>
<reference evidence="8" key="1">
    <citation type="submission" date="2020-06" db="EMBL/GenBank/DDBJ databases">
        <title>Novel chitinolytic bacterium.</title>
        <authorList>
            <person name="Ungkulpasvich U."/>
            <person name="Kosugi A."/>
            <person name="Uke A."/>
        </authorList>
    </citation>
    <scope>NUCLEOTIDE SEQUENCE</scope>
    <source>
        <strain evidence="8">UUS1-1</strain>
    </source>
</reference>
<evidence type="ECO:0000256" key="2">
    <source>
        <dbReference type="ARBA" id="ARBA00022670"/>
    </source>
</evidence>
<dbReference type="Proteomes" id="UP000657177">
    <property type="component" value="Unassembled WGS sequence"/>
</dbReference>
<dbReference type="GO" id="GO:0006508">
    <property type="term" value="P:proteolysis"/>
    <property type="evidence" value="ECO:0007669"/>
    <property type="project" value="UniProtKB-KW"/>
</dbReference>
<dbReference type="InterPro" id="IPR011765">
    <property type="entry name" value="Pept_M16_N"/>
</dbReference>
<dbReference type="SUPFAM" id="SSF63411">
    <property type="entry name" value="LuxS/MPP-like metallohydrolase"/>
    <property type="match status" value="1"/>
</dbReference>